<evidence type="ECO:0000256" key="1">
    <source>
        <dbReference type="ARBA" id="ARBA00004651"/>
    </source>
</evidence>
<feature type="transmembrane region" description="Helical" evidence="7">
    <location>
        <begin position="74"/>
        <end position="92"/>
    </location>
</feature>
<comment type="caution">
    <text evidence="9">The sequence shown here is derived from an EMBL/GenBank/DDBJ whole genome shotgun (WGS) entry which is preliminary data.</text>
</comment>
<evidence type="ECO:0000256" key="6">
    <source>
        <dbReference type="ARBA" id="ARBA00023136"/>
    </source>
</evidence>
<dbReference type="InterPro" id="IPR011701">
    <property type="entry name" value="MFS"/>
</dbReference>
<dbReference type="PROSITE" id="PS50850">
    <property type="entry name" value="MFS"/>
    <property type="match status" value="1"/>
</dbReference>
<dbReference type="InterPro" id="IPR020846">
    <property type="entry name" value="MFS_dom"/>
</dbReference>
<keyword evidence="6 7" id="KW-0472">Membrane</keyword>
<evidence type="ECO:0000313" key="10">
    <source>
        <dbReference type="Proteomes" id="UP000588186"/>
    </source>
</evidence>
<dbReference type="SUPFAM" id="SSF103473">
    <property type="entry name" value="MFS general substrate transporter"/>
    <property type="match status" value="1"/>
</dbReference>
<name>A0A6V7RBW7_9BACL</name>
<keyword evidence="5 7" id="KW-1133">Transmembrane helix</keyword>
<proteinExistence type="predicted"/>
<feature type="transmembrane region" description="Helical" evidence="7">
    <location>
        <begin position="365"/>
        <end position="384"/>
    </location>
</feature>
<feature type="transmembrane region" description="Helical" evidence="7">
    <location>
        <begin position="206"/>
        <end position="227"/>
    </location>
</feature>
<evidence type="ECO:0000259" key="8">
    <source>
        <dbReference type="PROSITE" id="PS50850"/>
    </source>
</evidence>
<feature type="domain" description="Major facilitator superfamily (MFS) profile" evidence="8">
    <location>
        <begin position="7"/>
        <end position="389"/>
    </location>
</feature>
<evidence type="ECO:0000256" key="7">
    <source>
        <dbReference type="SAM" id="Phobius"/>
    </source>
</evidence>
<dbReference type="CDD" id="cd17329">
    <property type="entry name" value="MFS_MdtH_MDR_like"/>
    <property type="match status" value="1"/>
</dbReference>
<protein>
    <submittedName>
        <fullName evidence="9">Tetracycline resistance protein, class C</fullName>
    </submittedName>
</protein>
<evidence type="ECO:0000256" key="2">
    <source>
        <dbReference type="ARBA" id="ARBA00022448"/>
    </source>
</evidence>
<dbReference type="EMBL" id="CAJEWB010000010">
    <property type="protein sequence ID" value="CAD2074947.1"/>
    <property type="molecule type" value="Genomic_DNA"/>
</dbReference>
<keyword evidence="3" id="KW-1003">Cell membrane</keyword>
<feature type="transmembrane region" description="Helical" evidence="7">
    <location>
        <begin position="279"/>
        <end position="308"/>
    </location>
</feature>
<dbReference type="GO" id="GO:0005886">
    <property type="term" value="C:plasma membrane"/>
    <property type="evidence" value="ECO:0007669"/>
    <property type="project" value="UniProtKB-SubCell"/>
</dbReference>
<dbReference type="RefSeq" id="WP_186077217.1">
    <property type="nucleotide sequence ID" value="NZ_CAJEWB010000010.1"/>
</dbReference>
<dbReference type="PANTHER" id="PTHR23517:SF10">
    <property type="entry name" value="MAJOR FACILITATOR SUPERFAMILY (MFS) PROFILE DOMAIN-CONTAINING PROTEIN"/>
    <property type="match status" value="1"/>
</dbReference>
<evidence type="ECO:0000256" key="5">
    <source>
        <dbReference type="ARBA" id="ARBA00022989"/>
    </source>
</evidence>
<feature type="transmembrane region" description="Helical" evidence="7">
    <location>
        <begin position="160"/>
        <end position="178"/>
    </location>
</feature>
<keyword evidence="4 7" id="KW-0812">Transmembrane</keyword>
<feature type="transmembrane region" description="Helical" evidence="7">
    <location>
        <begin position="9"/>
        <end position="29"/>
    </location>
</feature>
<dbReference type="InterPro" id="IPR036259">
    <property type="entry name" value="MFS_trans_sf"/>
</dbReference>
<feature type="transmembrane region" description="Helical" evidence="7">
    <location>
        <begin position="134"/>
        <end position="154"/>
    </location>
</feature>
<evidence type="ECO:0000256" key="4">
    <source>
        <dbReference type="ARBA" id="ARBA00022692"/>
    </source>
</evidence>
<dbReference type="GO" id="GO:0022857">
    <property type="term" value="F:transmembrane transporter activity"/>
    <property type="evidence" value="ECO:0007669"/>
    <property type="project" value="InterPro"/>
</dbReference>
<keyword evidence="2" id="KW-0813">Transport</keyword>
<feature type="transmembrane region" description="Helical" evidence="7">
    <location>
        <begin position="98"/>
        <end position="122"/>
    </location>
</feature>
<keyword evidence="10" id="KW-1185">Reference proteome</keyword>
<dbReference type="Pfam" id="PF07690">
    <property type="entry name" value="MFS_1"/>
    <property type="match status" value="1"/>
</dbReference>
<reference evidence="9 10" key="1">
    <citation type="submission" date="2020-07" db="EMBL/GenBank/DDBJ databases">
        <authorList>
            <person name="Criscuolo A."/>
        </authorList>
    </citation>
    <scope>NUCLEOTIDE SEQUENCE [LARGE SCALE GENOMIC DNA]</scope>
    <source>
        <strain evidence="9">CIP107946</strain>
    </source>
</reference>
<dbReference type="Gene3D" id="1.20.1250.20">
    <property type="entry name" value="MFS general substrate transporter like domains"/>
    <property type="match status" value="2"/>
</dbReference>
<feature type="transmembrane region" description="Helical" evidence="7">
    <location>
        <begin position="247"/>
        <end position="267"/>
    </location>
</feature>
<dbReference type="InterPro" id="IPR050171">
    <property type="entry name" value="MFS_Transporters"/>
</dbReference>
<comment type="subcellular location">
    <subcellularLocation>
        <location evidence="1">Cell membrane</location>
        <topology evidence="1">Multi-pass membrane protein</topology>
    </subcellularLocation>
</comment>
<evidence type="ECO:0000313" key="9">
    <source>
        <dbReference type="EMBL" id="CAD2074947.1"/>
    </source>
</evidence>
<gene>
    <name evidence="9" type="primary">tetA_4</name>
    <name evidence="9" type="ORF">JEOPIN946_00877</name>
</gene>
<sequence>MLNMPKKVWVLVIGMAINFIGMSFLWPMHTIFMSKYLGQSLTTAGIVLMLNSLLTMVGSMYGGRLFDKVGGYKTVMTGAIITFVSLVGLVLLHDWPFYAVFMILNGLGNGMITPAIFAMAGVVWPEGGRKTFNAIYLAQNLGVSIGTAVAGFIAEVNIEFIFYGNLILFVVFLVIASTQFKYDGRDKVTATMPETIQLNTERQKRYFYALLTICVMFFLAWTGYVQWITTLSTYIQSLDISLSQYGLIWTVNGLLIVLGQPVIAPIIRRFYDNLKIQMYIGLSLMIVSFIFTAFQSSFTGFLVGMMILTFGEMFVWPAVPTIANQLAPIGKQGAYQGIVNSTATLGRAIGPLIGGITVDLFNMRVLFILIVGILIIGYYFIAIFDRNIKGELNEGGKAVHSG</sequence>
<feature type="transmembrane region" description="Helical" evidence="7">
    <location>
        <begin position="41"/>
        <end position="62"/>
    </location>
</feature>
<evidence type="ECO:0000256" key="3">
    <source>
        <dbReference type="ARBA" id="ARBA00022475"/>
    </source>
</evidence>
<dbReference type="AlphaFoldDB" id="A0A6V7RBW7"/>
<accession>A0A6V7RBW7</accession>
<organism evidence="9 10">
    <name type="scientific">Phocicoccus pinnipedialis</name>
    <dbReference type="NCBI Taxonomy" id="110845"/>
    <lineage>
        <taxon>Bacteria</taxon>
        <taxon>Bacillati</taxon>
        <taxon>Bacillota</taxon>
        <taxon>Bacilli</taxon>
        <taxon>Bacillales</taxon>
        <taxon>Salinicoccaceae</taxon>
        <taxon>Phocicoccus</taxon>
    </lineage>
</organism>
<dbReference type="PANTHER" id="PTHR23517">
    <property type="entry name" value="RESISTANCE PROTEIN MDTM, PUTATIVE-RELATED-RELATED"/>
    <property type="match status" value="1"/>
</dbReference>
<dbReference type="Proteomes" id="UP000588186">
    <property type="component" value="Unassembled WGS sequence"/>
</dbReference>